<reference evidence="1" key="1">
    <citation type="submission" date="2020-06" db="EMBL/GenBank/DDBJ databases">
        <title>Legume-microbial interactions unlock mineral nutrients during tropical forest succession.</title>
        <authorList>
            <person name="Epihov D.Z."/>
        </authorList>
    </citation>
    <scope>NUCLEOTIDE SEQUENCE [LARGE SCALE GENOMIC DNA]</scope>
    <source>
        <strain evidence="1">Pan2503</strain>
    </source>
</reference>
<organism evidence="1 2">
    <name type="scientific">Candidatus Acidiferrum panamense</name>
    <dbReference type="NCBI Taxonomy" id="2741543"/>
    <lineage>
        <taxon>Bacteria</taxon>
        <taxon>Pseudomonadati</taxon>
        <taxon>Acidobacteriota</taxon>
        <taxon>Terriglobia</taxon>
        <taxon>Candidatus Acidiferrales</taxon>
        <taxon>Candidatus Acidiferrum</taxon>
    </lineage>
</organism>
<name>A0A7V8NSV4_9BACT</name>
<keyword evidence="2" id="KW-1185">Reference proteome</keyword>
<proteinExistence type="predicted"/>
<comment type="caution">
    <text evidence="1">The sequence shown here is derived from an EMBL/GenBank/DDBJ whole genome shotgun (WGS) entry which is preliminary data.</text>
</comment>
<dbReference type="Proteomes" id="UP000567293">
    <property type="component" value="Unassembled WGS sequence"/>
</dbReference>
<protein>
    <submittedName>
        <fullName evidence="1">VWA domain-containing protein</fullName>
    </submittedName>
</protein>
<sequence length="417" mass="46215">PIDARGLVAQAPLGDATRGSAGGIAMYNGQSGMTLMSAFERSQDTLWALATDTGGKALIDYNDLTRGMAQAQQALSSYYIIGYYTSNASLDGKFRRIRISLNDGLTASLDYRQGYYAGKRFGKFTPAEKERQLEDALMLGDPVTELTIAMELDYFQLNRAEYFVPLAVKIPGRELALAKRGGAEHTLLDFIGEIKDEYGTTVSNVRDKIDVKLSDSTAMELAQRPIQYDTGFTLLPGKYKVKFLARDAETGRIGTYETPFVIPNLNKEEKRVAISSVVLSSQRVDRKDALYNAAKDKGLSESVNPLVQEGQKLIPSVTRVFRRNRDLYVYLQAYEQGVDTVEPLVAFVTFYRGQAKAFETAPIQVADALRNRLKTMPLKFDLALTKLSQGEYTCQVTVLNPVSEKAAFWQAPIVVVP</sequence>
<dbReference type="AlphaFoldDB" id="A0A7V8NSV4"/>
<gene>
    <name evidence="1" type="ORF">HRJ53_17315</name>
</gene>
<feature type="non-terminal residue" evidence="1">
    <location>
        <position position="1"/>
    </location>
</feature>
<accession>A0A7V8NSV4</accession>
<evidence type="ECO:0000313" key="1">
    <source>
        <dbReference type="EMBL" id="MBA0086742.1"/>
    </source>
</evidence>
<evidence type="ECO:0000313" key="2">
    <source>
        <dbReference type="Proteomes" id="UP000567293"/>
    </source>
</evidence>
<dbReference type="EMBL" id="JACDQQ010001659">
    <property type="protein sequence ID" value="MBA0086742.1"/>
    <property type="molecule type" value="Genomic_DNA"/>
</dbReference>